<dbReference type="PANTHER" id="PTHR46025:SF3">
    <property type="entry name" value="XYLOSYLTRANSFERASE OXT"/>
    <property type="match status" value="1"/>
</dbReference>
<keyword evidence="8" id="KW-0735">Signal-anchor</keyword>
<evidence type="ECO:0000256" key="13">
    <source>
        <dbReference type="ARBA" id="ARBA00023180"/>
    </source>
</evidence>
<evidence type="ECO:0000256" key="9">
    <source>
        <dbReference type="ARBA" id="ARBA00022989"/>
    </source>
</evidence>
<keyword evidence="10" id="KW-0333">Golgi apparatus</keyword>
<keyword evidence="17" id="KW-1185">Reference proteome</keyword>
<keyword evidence="4" id="KW-0808">Transferase</keyword>
<evidence type="ECO:0000256" key="11">
    <source>
        <dbReference type="ARBA" id="ARBA00023136"/>
    </source>
</evidence>
<comment type="subcellular location">
    <subcellularLocation>
        <location evidence="2">Endoplasmic reticulum membrane</location>
        <topology evidence="2">Single-pass type II membrane protein</topology>
    </subcellularLocation>
    <subcellularLocation>
        <location evidence="1">Golgi apparatus membrane</location>
        <topology evidence="1">Single-pass type II membrane protein</topology>
    </subcellularLocation>
</comment>
<evidence type="ECO:0000256" key="5">
    <source>
        <dbReference type="ARBA" id="ARBA00022692"/>
    </source>
</evidence>
<name>A0A1M6EF51_9RHOB</name>
<feature type="domain" description="DUF5928" evidence="15">
    <location>
        <begin position="270"/>
        <end position="525"/>
    </location>
</feature>
<gene>
    <name evidence="16" type="ORF">SAMN05444417_1973</name>
</gene>
<evidence type="ECO:0000256" key="8">
    <source>
        <dbReference type="ARBA" id="ARBA00022968"/>
    </source>
</evidence>
<keyword evidence="3" id="KW-0328">Glycosyltransferase</keyword>
<evidence type="ECO:0000256" key="7">
    <source>
        <dbReference type="ARBA" id="ARBA00022824"/>
    </source>
</evidence>
<evidence type="ECO:0000256" key="14">
    <source>
        <dbReference type="ARBA" id="ARBA00042865"/>
    </source>
</evidence>
<dbReference type="GO" id="GO:0050650">
    <property type="term" value="P:chondroitin sulfate proteoglycan biosynthetic process"/>
    <property type="evidence" value="ECO:0007669"/>
    <property type="project" value="TreeGrafter"/>
</dbReference>
<dbReference type="GO" id="GO:0046872">
    <property type="term" value="F:metal ion binding"/>
    <property type="evidence" value="ECO:0007669"/>
    <property type="project" value="UniProtKB-KW"/>
</dbReference>
<evidence type="ECO:0000259" key="15">
    <source>
        <dbReference type="Pfam" id="PF19350"/>
    </source>
</evidence>
<keyword evidence="13" id="KW-0325">Glycoprotein</keyword>
<proteinExistence type="predicted"/>
<sequence>MVKIAFILLCHKDPQAVIQQARQLTAVGDCVSIHFDANAPRAEWDEIRAALEGEPNVTFARRRLRCGWGEWSLVEASLGAIRAALDAFPRATHLYMVSGDCMAIKSAAYAHRRLADEDADFIESVDFFDSDWIKTGIKEERLVYRHYFNERTAKRAFYAAMGLQRRLGLRRAIPRDLSIRIGSQWWCLRRGTVEAVLDFLAERPDVVRFFRRTWIPDETFFQTLVRHLVPETQIRSRTLTFLMFTDYGMPVTFYNDHYDMLLSQDYLFARKISPEAKVLRTRLGRLYASDRTEFAISGEGRRLFQFLTGRGRVGQRFAPRFWESEASGARERELLIVACKKWHVAKRLVGSIKHHTNIPALDYIFDEESAELPDLGGIQATIPKRHRHRRTLMRMLFDFYDSDRLLICLDTGSTDLMHDFFSDRPNVRLLEIECQFDDAYLEGHARRVGLAGARSSAETMAQLLPTLRNDLRGEVDRLRDARFPAHYRLRQASGVEQNAAAIEGFLSVPAATARALAQTPNLFQD</sequence>
<dbReference type="STRING" id="1447782.SAMN05444417_1973"/>
<keyword evidence="7" id="KW-0256">Endoplasmic reticulum</keyword>
<evidence type="ECO:0000256" key="1">
    <source>
        <dbReference type="ARBA" id="ARBA00004323"/>
    </source>
</evidence>
<keyword evidence="11" id="KW-0472">Membrane</keyword>
<evidence type="ECO:0000256" key="3">
    <source>
        <dbReference type="ARBA" id="ARBA00022676"/>
    </source>
</evidence>
<dbReference type="GO" id="GO:0016020">
    <property type="term" value="C:membrane"/>
    <property type="evidence" value="ECO:0007669"/>
    <property type="project" value="InterPro"/>
</dbReference>
<dbReference type="InterPro" id="IPR003406">
    <property type="entry name" value="Glyco_trans_14"/>
</dbReference>
<evidence type="ECO:0000313" key="16">
    <source>
        <dbReference type="EMBL" id="SHI84157.1"/>
    </source>
</evidence>
<protein>
    <recommendedName>
        <fullName evidence="14">Peptide O-xylosyltransferase</fullName>
    </recommendedName>
</protein>
<dbReference type="Proteomes" id="UP000184292">
    <property type="component" value="Unassembled WGS sequence"/>
</dbReference>
<dbReference type="InterPro" id="IPR045972">
    <property type="entry name" value="DUF5928"/>
</dbReference>
<reference evidence="16 17" key="1">
    <citation type="submission" date="2016-11" db="EMBL/GenBank/DDBJ databases">
        <authorList>
            <person name="Jaros S."/>
            <person name="Januszkiewicz K."/>
            <person name="Wedrychowicz H."/>
        </authorList>
    </citation>
    <scope>NUCLEOTIDE SEQUENCE [LARGE SCALE GENOMIC DNA]</scope>
    <source>
        <strain evidence="16 17">DSM 100565</strain>
    </source>
</reference>
<evidence type="ECO:0000256" key="10">
    <source>
        <dbReference type="ARBA" id="ARBA00023034"/>
    </source>
</evidence>
<keyword evidence="6" id="KW-0479">Metal-binding</keyword>
<evidence type="ECO:0000256" key="6">
    <source>
        <dbReference type="ARBA" id="ARBA00022723"/>
    </source>
</evidence>
<evidence type="ECO:0000256" key="12">
    <source>
        <dbReference type="ARBA" id="ARBA00023157"/>
    </source>
</evidence>
<dbReference type="OrthoDB" id="7943907at2"/>
<keyword evidence="9" id="KW-1133">Transmembrane helix</keyword>
<dbReference type="GO" id="GO:0030158">
    <property type="term" value="F:protein xylosyltransferase activity"/>
    <property type="evidence" value="ECO:0007669"/>
    <property type="project" value="InterPro"/>
</dbReference>
<dbReference type="EMBL" id="FQYO01000003">
    <property type="protein sequence ID" value="SHI84157.1"/>
    <property type="molecule type" value="Genomic_DNA"/>
</dbReference>
<keyword evidence="5" id="KW-0812">Transmembrane</keyword>
<evidence type="ECO:0000313" key="17">
    <source>
        <dbReference type="Proteomes" id="UP000184292"/>
    </source>
</evidence>
<dbReference type="Pfam" id="PF19350">
    <property type="entry name" value="DUF5928"/>
    <property type="match status" value="1"/>
</dbReference>
<evidence type="ECO:0000256" key="4">
    <source>
        <dbReference type="ARBA" id="ARBA00022679"/>
    </source>
</evidence>
<organism evidence="16 17">
    <name type="scientific">Wenxinia saemankumensis</name>
    <dbReference type="NCBI Taxonomy" id="1447782"/>
    <lineage>
        <taxon>Bacteria</taxon>
        <taxon>Pseudomonadati</taxon>
        <taxon>Pseudomonadota</taxon>
        <taxon>Alphaproteobacteria</taxon>
        <taxon>Rhodobacterales</taxon>
        <taxon>Roseobacteraceae</taxon>
        <taxon>Wenxinia</taxon>
    </lineage>
</organism>
<dbReference type="PANTHER" id="PTHR46025">
    <property type="entry name" value="XYLOSYLTRANSFERASE OXT"/>
    <property type="match status" value="1"/>
</dbReference>
<dbReference type="InterPro" id="IPR043538">
    <property type="entry name" value="XYLT"/>
</dbReference>
<keyword evidence="12" id="KW-1015">Disulfide bond</keyword>
<dbReference type="AlphaFoldDB" id="A0A1M6EF51"/>
<dbReference type="GO" id="GO:0015012">
    <property type="term" value="P:heparan sulfate proteoglycan biosynthetic process"/>
    <property type="evidence" value="ECO:0007669"/>
    <property type="project" value="TreeGrafter"/>
</dbReference>
<accession>A0A1M6EF51</accession>
<dbReference type="RefSeq" id="WP_073329298.1">
    <property type="nucleotide sequence ID" value="NZ_FQYO01000003.1"/>
</dbReference>
<dbReference type="Pfam" id="PF02485">
    <property type="entry name" value="Branch"/>
    <property type="match status" value="1"/>
</dbReference>
<evidence type="ECO:0000256" key="2">
    <source>
        <dbReference type="ARBA" id="ARBA00004648"/>
    </source>
</evidence>